<keyword evidence="2" id="KW-0472">Membrane</keyword>
<sequence>MSDLLSSKAKPAGQWVWARGFFLVHLLLLFFFCRRWGSRLRARPLAIFSWTGDKKDKGLEKRAPEPDCLKKRGRQKCVYKRNNEKNNKNRRAWQQGGQRSQSLCLPAARPFAPGGGTASVFGF</sequence>
<reference evidence="3 4" key="1">
    <citation type="journal article" date="2015" name="Parasitol. Res.">
        <title>Viruses in close associations with free-living amoebae.</title>
        <authorList>
            <person name="Scheid P."/>
        </authorList>
    </citation>
    <scope>NUCLEOTIDE SEQUENCE [LARGE SCALE GENOMIC DNA]</scope>
    <source>
        <strain evidence="3">KlaHel</strain>
    </source>
</reference>
<name>A0A0B5JDM6_9VIRU</name>
<feature type="region of interest" description="Disordered" evidence="1">
    <location>
        <begin position="82"/>
        <end position="101"/>
    </location>
</feature>
<evidence type="ECO:0000313" key="3">
    <source>
        <dbReference type="EMBL" id="AJF97837.1"/>
    </source>
</evidence>
<keyword evidence="2" id="KW-1133">Transmembrane helix</keyword>
<evidence type="ECO:0000256" key="1">
    <source>
        <dbReference type="SAM" id="MobiDB-lite"/>
    </source>
</evidence>
<accession>A0A0B5JDM6</accession>
<dbReference type="GeneID" id="23462754"/>
<dbReference type="RefSeq" id="YP_009120072.1">
    <property type="nucleotide sequence ID" value="NC_026440.1"/>
</dbReference>
<organism evidence="3 4">
    <name type="scientific">Pandoravirus inopinatum</name>
    <dbReference type="NCBI Taxonomy" id="1605721"/>
    <lineage>
        <taxon>Viruses</taxon>
        <taxon>Pandoravirus</taxon>
    </lineage>
</organism>
<evidence type="ECO:0000313" key="4">
    <source>
        <dbReference type="Proteomes" id="UP000202511"/>
    </source>
</evidence>
<keyword evidence="2" id="KW-0812">Transmembrane</keyword>
<protein>
    <submittedName>
        <fullName evidence="3">Uncharacterized protein</fullName>
    </submittedName>
</protein>
<dbReference type="EMBL" id="KP136319">
    <property type="protein sequence ID" value="AJF97837.1"/>
    <property type="molecule type" value="Genomic_DNA"/>
</dbReference>
<dbReference type="KEGG" id="vg:23462754"/>
<dbReference type="Proteomes" id="UP000202511">
    <property type="component" value="Segment"/>
</dbReference>
<feature type="transmembrane region" description="Helical" evidence="2">
    <location>
        <begin position="12"/>
        <end position="33"/>
    </location>
</feature>
<evidence type="ECO:0000256" key="2">
    <source>
        <dbReference type="SAM" id="Phobius"/>
    </source>
</evidence>
<proteinExistence type="predicted"/>